<reference evidence="2 3" key="1">
    <citation type="submission" date="2019-11" db="EMBL/GenBank/DDBJ databases">
        <title>Genome sequences of 17 halophilic strains isolated from different environments.</title>
        <authorList>
            <person name="Furrow R.E."/>
        </authorList>
    </citation>
    <scope>NUCLEOTIDE SEQUENCE [LARGE SCALE GENOMIC DNA]</scope>
    <source>
        <strain evidence="2 3">22506_14_FS</strain>
    </source>
</reference>
<dbReference type="EMBL" id="WMEY01000003">
    <property type="protein sequence ID" value="MYL63765.1"/>
    <property type="molecule type" value="Genomic_DNA"/>
</dbReference>
<dbReference type="Proteomes" id="UP000447833">
    <property type="component" value="Unassembled WGS sequence"/>
</dbReference>
<dbReference type="InterPro" id="IPR021297">
    <property type="entry name" value="YlqD"/>
</dbReference>
<evidence type="ECO:0008006" key="4">
    <source>
        <dbReference type="Google" id="ProtNLM"/>
    </source>
</evidence>
<evidence type="ECO:0000313" key="3">
    <source>
        <dbReference type="Proteomes" id="UP000447833"/>
    </source>
</evidence>
<organism evidence="2 3">
    <name type="scientific">Guptibacillus hwajinpoensis</name>
    <dbReference type="NCBI Taxonomy" id="208199"/>
    <lineage>
        <taxon>Bacteria</taxon>
        <taxon>Bacillati</taxon>
        <taxon>Bacillota</taxon>
        <taxon>Bacilli</taxon>
        <taxon>Bacillales</taxon>
        <taxon>Guptibacillaceae</taxon>
        <taxon>Guptibacillus</taxon>
    </lineage>
</organism>
<comment type="caution">
    <text evidence="2">The sequence shown here is derived from an EMBL/GenBank/DDBJ whole genome shotgun (WGS) entry which is preliminary data.</text>
</comment>
<protein>
    <recommendedName>
        <fullName evidence="4">YlqD protein</fullName>
    </recommendedName>
</protein>
<evidence type="ECO:0000313" key="2">
    <source>
        <dbReference type="EMBL" id="MYL63765.1"/>
    </source>
</evidence>
<name>A0A845EZ34_9BACL</name>
<evidence type="ECO:0000256" key="1">
    <source>
        <dbReference type="SAM" id="Coils"/>
    </source>
</evidence>
<accession>A0A845EZ34</accession>
<feature type="coiled-coil region" evidence="1">
    <location>
        <begin position="64"/>
        <end position="91"/>
    </location>
</feature>
<dbReference type="Pfam" id="PF11068">
    <property type="entry name" value="YlqD"/>
    <property type="match status" value="1"/>
</dbReference>
<gene>
    <name evidence="2" type="ORF">GLW07_10405</name>
</gene>
<dbReference type="Gene3D" id="6.10.140.1110">
    <property type="match status" value="1"/>
</dbReference>
<sequence length="180" mass="21228">MPRLFSQVNAYSWRYFRGSLHSSFLFVTLKTIKMTLHTEGSAMKIIVTYDVKQVLTEQSRASYLQQWQKERSALQQEKEHLQFEMKRLQKKRPSDHKWIAEQFEKEIRSRTERMSYLDFKIDQLDQLSPGSEIHDGEIESIQEVRVGEKWHAREQKGKIVIKDGIVQSIVPDSTGKDITI</sequence>
<dbReference type="AlphaFoldDB" id="A0A845EZ34"/>
<proteinExistence type="predicted"/>
<keyword evidence="1" id="KW-0175">Coiled coil</keyword>